<comment type="caution">
    <text evidence="1">The sequence shown here is derived from an EMBL/GenBank/DDBJ whole genome shotgun (WGS) entry which is preliminary data.</text>
</comment>
<reference evidence="1" key="1">
    <citation type="journal article" date="2014" name="Front. Microbiol.">
        <title>High frequency of phylogenetically diverse reductive dehalogenase-homologous genes in deep subseafloor sedimentary metagenomes.</title>
        <authorList>
            <person name="Kawai M."/>
            <person name="Futagami T."/>
            <person name="Toyoda A."/>
            <person name="Takaki Y."/>
            <person name="Nishi S."/>
            <person name="Hori S."/>
            <person name="Arai W."/>
            <person name="Tsubouchi T."/>
            <person name="Morono Y."/>
            <person name="Uchiyama I."/>
            <person name="Ito T."/>
            <person name="Fujiyama A."/>
            <person name="Inagaki F."/>
            <person name="Takami H."/>
        </authorList>
    </citation>
    <scope>NUCLEOTIDE SEQUENCE</scope>
    <source>
        <strain evidence="1">Expedition CK06-06</strain>
    </source>
</reference>
<evidence type="ECO:0000313" key="1">
    <source>
        <dbReference type="EMBL" id="GAH57990.1"/>
    </source>
</evidence>
<gene>
    <name evidence="1" type="ORF">S03H2_38671</name>
</gene>
<dbReference type="AlphaFoldDB" id="X1HLU0"/>
<organism evidence="1">
    <name type="scientific">marine sediment metagenome</name>
    <dbReference type="NCBI Taxonomy" id="412755"/>
    <lineage>
        <taxon>unclassified sequences</taxon>
        <taxon>metagenomes</taxon>
        <taxon>ecological metagenomes</taxon>
    </lineage>
</organism>
<proteinExistence type="predicted"/>
<name>X1HLU0_9ZZZZ</name>
<accession>X1HLU0</accession>
<protein>
    <submittedName>
        <fullName evidence="1">Uncharacterized protein</fullName>
    </submittedName>
</protein>
<dbReference type="EMBL" id="BARU01023853">
    <property type="protein sequence ID" value="GAH57990.1"/>
    <property type="molecule type" value="Genomic_DNA"/>
</dbReference>
<sequence length="164" mass="18684">ILIGGGTLALAFMTWKSIRQTRRIHETERKDRLLNEIIEWAIDVGKSGAHLDFLLYAAEIDEEPWGELNLPTLQSSLRELEQRGKYIVKIANSLDKPILTTVRKVKGEVEEYRKSIDKIFIEVRLGIEGNLPMVLKALLERDSLVNCANNLLTEATKIKTRDIS</sequence>
<feature type="non-terminal residue" evidence="1">
    <location>
        <position position="1"/>
    </location>
</feature>